<evidence type="ECO:0000313" key="2">
    <source>
        <dbReference type="Proteomes" id="UP000054485"/>
    </source>
</evidence>
<evidence type="ECO:0000313" key="1">
    <source>
        <dbReference type="EMBL" id="KIK42204.1"/>
    </source>
</evidence>
<protein>
    <recommendedName>
        <fullName evidence="3">Protein kinase domain-containing protein</fullName>
    </recommendedName>
</protein>
<reference evidence="1 2" key="1">
    <citation type="submission" date="2014-04" db="EMBL/GenBank/DDBJ databases">
        <authorList>
            <consortium name="DOE Joint Genome Institute"/>
            <person name="Kuo A."/>
            <person name="Ruytinx J."/>
            <person name="Rineau F."/>
            <person name="Colpaert J."/>
            <person name="Kohler A."/>
            <person name="Nagy L.G."/>
            <person name="Floudas D."/>
            <person name="Copeland A."/>
            <person name="Barry K.W."/>
            <person name="Cichocki N."/>
            <person name="Veneault-Fourrey C."/>
            <person name="LaButti K."/>
            <person name="Lindquist E.A."/>
            <person name="Lipzen A."/>
            <person name="Lundell T."/>
            <person name="Morin E."/>
            <person name="Murat C."/>
            <person name="Sun H."/>
            <person name="Tunlid A."/>
            <person name="Henrissat B."/>
            <person name="Grigoriev I.V."/>
            <person name="Hibbett D.S."/>
            <person name="Martin F."/>
            <person name="Nordberg H.P."/>
            <person name="Cantor M.N."/>
            <person name="Hua S.X."/>
        </authorList>
    </citation>
    <scope>NUCLEOTIDE SEQUENCE [LARGE SCALE GENOMIC DNA]</scope>
    <source>
        <strain evidence="1 2">UH-Slu-Lm8-n1</strain>
    </source>
</reference>
<dbReference type="HOGENOM" id="CLU_2528951_0_0_1"/>
<organism evidence="1 2">
    <name type="scientific">Suillus luteus UH-Slu-Lm8-n1</name>
    <dbReference type="NCBI Taxonomy" id="930992"/>
    <lineage>
        <taxon>Eukaryota</taxon>
        <taxon>Fungi</taxon>
        <taxon>Dikarya</taxon>
        <taxon>Basidiomycota</taxon>
        <taxon>Agaricomycotina</taxon>
        <taxon>Agaricomycetes</taxon>
        <taxon>Agaricomycetidae</taxon>
        <taxon>Boletales</taxon>
        <taxon>Suillineae</taxon>
        <taxon>Suillaceae</taxon>
        <taxon>Suillus</taxon>
    </lineage>
</organism>
<dbReference type="Proteomes" id="UP000054485">
    <property type="component" value="Unassembled WGS sequence"/>
</dbReference>
<gene>
    <name evidence="1" type="ORF">CY34DRAFT_805181</name>
</gene>
<proteinExistence type="predicted"/>
<evidence type="ECO:0008006" key="3">
    <source>
        <dbReference type="Google" id="ProtNLM"/>
    </source>
</evidence>
<dbReference type="AlphaFoldDB" id="A0A0D0AWG7"/>
<keyword evidence="2" id="KW-1185">Reference proteome</keyword>
<reference evidence="2" key="2">
    <citation type="submission" date="2015-01" db="EMBL/GenBank/DDBJ databases">
        <title>Evolutionary Origins and Diversification of the Mycorrhizal Mutualists.</title>
        <authorList>
            <consortium name="DOE Joint Genome Institute"/>
            <consortium name="Mycorrhizal Genomics Consortium"/>
            <person name="Kohler A."/>
            <person name="Kuo A."/>
            <person name="Nagy L.G."/>
            <person name="Floudas D."/>
            <person name="Copeland A."/>
            <person name="Barry K.W."/>
            <person name="Cichocki N."/>
            <person name="Veneault-Fourrey C."/>
            <person name="LaButti K."/>
            <person name="Lindquist E.A."/>
            <person name="Lipzen A."/>
            <person name="Lundell T."/>
            <person name="Morin E."/>
            <person name="Murat C."/>
            <person name="Riley R."/>
            <person name="Ohm R."/>
            <person name="Sun H."/>
            <person name="Tunlid A."/>
            <person name="Henrissat B."/>
            <person name="Grigoriev I.V."/>
            <person name="Hibbett D.S."/>
            <person name="Martin F."/>
        </authorList>
    </citation>
    <scope>NUCLEOTIDE SEQUENCE [LARGE SCALE GENOMIC DNA]</scope>
    <source>
        <strain evidence="2">UH-Slu-Lm8-n1</strain>
    </source>
</reference>
<dbReference type="EMBL" id="KN835245">
    <property type="protein sequence ID" value="KIK42204.1"/>
    <property type="molecule type" value="Genomic_DNA"/>
</dbReference>
<sequence length="84" mass="9606">MAPKYPEILGYELIQQMGGGIFSSVFRVFNREKHQMTACTMILRSRLPRRNTTPYEAEPINVWGIGIILFTLRPSNPSSSQSFQ</sequence>
<dbReference type="InParanoid" id="A0A0D0AWG7"/>
<name>A0A0D0AWG7_9AGAM</name>
<accession>A0A0D0AWG7</accession>